<sequence>MPKHQLKTIEILLCLEAVIPHPPARPMTYQELADAVIDRGSSTDYHGVRRILNNERVRNLLGIEQVLLGRTHGIRYRGSLLERFSHTELVAHLIETHLNALLPKEIRHRLSAHLKPHYERFQCFNEYMRDKHWLKKLIIEPERLGAWLTDSLNPNIECILSALYREQHLLMCYEASIPTLAPNKTREEKIMPIQLHVGVDGTYLIYQTRDTQKFGKTPKRILLTSITEVRLTYD</sequence>
<accession>A0A557PFJ8</accession>
<reference evidence="1 2" key="1">
    <citation type="submission" date="2019-07" db="EMBL/GenBank/DDBJ databases">
        <title>The draft genome sequence of Vibrio algivorus M1486.</title>
        <authorList>
            <person name="Meng X."/>
        </authorList>
    </citation>
    <scope>NUCLEOTIDE SEQUENCE [LARGE SCALE GENOMIC DNA]</scope>
    <source>
        <strain evidence="1 2">M1486</strain>
    </source>
</reference>
<evidence type="ECO:0008006" key="3">
    <source>
        <dbReference type="Google" id="ProtNLM"/>
    </source>
</evidence>
<dbReference type="AlphaFoldDB" id="A0A557PFJ8"/>
<proteinExistence type="predicted"/>
<comment type="caution">
    <text evidence="1">The sequence shown here is derived from an EMBL/GenBank/DDBJ whole genome shotgun (WGS) entry which is preliminary data.</text>
</comment>
<protein>
    <recommendedName>
        <fullName evidence="3">WYL domain-containing protein</fullName>
    </recommendedName>
</protein>
<dbReference type="RefSeq" id="WP_144387352.1">
    <property type="nucleotide sequence ID" value="NZ_CANNCB010000001.1"/>
</dbReference>
<dbReference type="Proteomes" id="UP000319828">
    <property type="component" value="Unassembled WGS sequence"/>
</dbReference>
<dbReference type="EMBL" id="VMKJ01000002">
    <property type="protein sequence ID" value="TVO39438.1"/>
    <property type="molecule type" value="Genomic_DNA"/>
</dbReference>
<gene>
    <name evidence="1" type="ORF">FOF44_02300</name>
</gene>
<name>A0A557PFJ8_9VIBR</name>
<organism evidence="1 2">
    <name type="scientific">Vibrio algivorus</name>
    <dbReference type="NCBI Taxonomy" id="1667024"/>
    <lineage>
        <taxon>Bacteria</taxon>
        <taxon>Pseudomonadati</taxon>
        <taxon>Pseudomonadota</taxon>
        <taxon>Gammaproteobacteria</taxon>
        <taxon>Vibrionales</taxon>
        <taxon>Vibrionaceae</taxon>
        <taxon>Vibrio</taxon>
    </lineage>
</organism>
<dbReference type="OrthoDB" id="5878495at2"/>
<evidence type="ECO:0000313" key="1">
    <source>
        <dbReference type="EMBL" id="TVO39438.1"/>
    </source>
</evidence>
<evidence type="ECO:0000313" key="2">
    <source>
        <dbReference type="Proteomes" id="UP000319828"/>
    </source>
</evidence>